<keyword evidence="4" id="KW-1185">Reference proteome</keyword>
<dbReference type="GO" id="GO:0004857">
    <property type="term" value="F:enzyme inhibitor activity"/>
    <property type="evidence" value="ECO:0007669"/>
    <property type="project" value="InterPro"/>
</dbReference>
<feature type="domain" description="Pectinesterase inhibitor" evidence="2">
    <location>
        <begin position="38"/>
        <end position="113"/>
    </location>
</feature>
<dbReference type="EMBL" id="JARAOO010000002">
    <property type="protein sequence ID" value="KAJ7980509.1"/>
    <property type="molecule type" value="Genomic_DNA"/>
</dbReference>
<organism evidence="3 4">
    <name type="scientific">Quillaja saponaria</name>
    <name type="common">Soap bark tree</name>
    <dbReference type="NCBI Taxonomy" id="32244"/>
    <lineage>
        <taxon>Eukaryota</taxon>
        <taxon>Viridiplantae</taxon>
        <taxon>Streptophyta</taxon>
        <taxon>Embryophyta</taxon>
        <taxon>Tracheophyta</taxon>
        <taxon>Spermatophyta</taxon>
        <taxon>Magnoliopsida</taxon>
        <taxon>eudicotyledons</taxon>
        <taxon>Gunneridae</taxon>
        <taxon>Pentapetalae</taxon>
        <taxon>rosids</taxon>
        <taxon>fabids</taxon>
        <taxon>Fabales</taxon>
        <taxon>Quillajaceae</taxon>
        <taxon>Quillaja</taxon>
    </lineage>
</organism>
<dbReference type="InterPro" id="IPR006501">
    <property type="entry name" value="Pectinesterase_inhib_dom"/>
</dbReference>
<feature type="non-terminal residue" evidence="3">
    <location>
        <position position="114"/>
    </location>
</feature>
<keyword evidence="1" id="KW-0732">Signal</keyword>
<accession>A0AAD7QFG1</accession>
<dbReference type="Proteomes" id="UP001163823">
    <property type="component" value="Chromosome 2"/>
</dbReference>
<evidence type="ECO:0000313" key="3">
    <source>
        <dbReference type="EMBL" id="KAJ7980509.1"/>
    </source>
</evidence>
<reference evidence="3" key="1">
    <citation type="journal article" date="2023" name="Science">
        <title>Elucidation of the pathway for biosynthesis of saponin adjuvants from the soapbark tree.</title>
        <authorList>
            <person name="Reed J."/>
            <person name="Orme A."/>
            <person name="El-Demerdash A."/>
            <person name="Owen C."/>
            <person name="Martin L.B.B."/>
            <person name="Misra R.C."/>
            <person name="Kikuchi S."/>
            <person name="Rejzek M."/>
            <person name="Martin A.C."/>
            <person name="Harkess A."/>
            <person name="Leebens-Mack J."/>
            <person name="Louveau T."/>
            <person name="Stephenson M.J."/>
            <person name="Osbourn A."/>
        </authorList>
    </citation>
    <scope>NUCLEOTIDE SEQUENCE</scope>
    <source>
        <strain evidence="3">S10</strain>
    </source>
</reference>
<dbReference type="AlphaFoldDB" id="A0AAD7QFG1"/>
<dbReference type="Pfam" id="PF04043">
    <property type="entry name" value="PMEI"/>
    <property type="match status" value="1"/>
</dbReference>
<feature type="signal peptide" evidence="1">
    <location>
        <begin position="1"/>
        <end position="22"/>
    </location>
</feature>
<dbReference type="KEGG" id="qsa:O6P43_003778"/>
<name>A0AAD7QFG1_QUISA</name>
<evidence type="ECO:0000313" key="4">
    <source>
        <dbReference type="Proteomes" id="UP001163823"/>
    </source>
</evidence>
<dbReference type="SUPFAM" id="SSF101148">
    <property type="entry name" value="Plant invertase/pectin methylesterase inhibitor"/>
    <property type="match status" value="1"/>
</dbReference>
<comment type="caution">
    <text evidence="3">The sequence shown here is derived from an EMBL/GenBank/DDBJ whole genome shotgun (WGS) entry which is preliminary data.</text>
</comment>
<gene>
    <name evidence="3" type="ORF">O6P43_003778</name>
</gene>
<dbReference type="InterPro" id="IPR035513">
    <property type="entry name" value="Invertase/methylesterase_inhib"/>
</dbReference>
<dbReference type="Gene3D" id="1.20.140.40">
    <property type="entry name" value="Invertase/pectin methylesterase inhibitor family protein"/>
    <property type="match status" value="1"/>
</dbReference>
<proteinExistence type="predicted"/>
<evidence type="ECO:0000259" key="2">
    <source>
        <dbReference type="Pfam" id="PF04043"/>
    </source>
</evidence>
<dbReference type="NCBIfam" id="TIGR01614">
    <property type="entry name" value="PME_inhib"/>
    <property type="match status" value="1"/>
</dbReference>
<evidence type="ECO:0000256" key="1">
    <source>
        <dbReference type="SAM" id="SignalP"/>
    </source>
</evidence>
<protein>
    <submittedName>
        <fullName evidence="3">Pectinesterase</fullName>
    </submittedName>
</protein>
<feature type="chain" id="PRO_5042247973" evidence="1">
    <location>
        <begin position="23"/>
        <end position="114"/>
    </location>
</feature>
<sequence length="114" mass="12450">MASSILKVFLLLSAIFFSQTFAIKSNASTTSLNSSLSSITSFCKNTPFPDVCFNSLKLSISVNIGLNILNYLLHSLQVSISEATKLSDFFMNAGHSNIIENQKGAIQDCQELHQ</sequence>